<organism evidence="2 3">
    <name type="scientific">Aspergillus transmontanensis</name>
    <dbReference type="NCBI Taxonomy" id="1034304"/>
    <lineage>
        <taxon>Eukaryota</taxon>
        <taxon>Fungi</taxon>
        <taxon>Dikarya</taxon>
        <taxon>Ascomycota</taxon>
        <taxon>Pezizomycotina</taxon>
        <taxon>Eurotiomycetes</taxon>
        <taxon>Eurotiomycetidae</taxon>
        <taxon>Eurotiales</taxon>
        <taxon>Aspergillaceae</taxon>
        <taxon>Aspergillus</taxon>
        <taxon>Aspergillus subgen. Circumdati</taxon>
    </lineage>
</organism>
<evidence type="ECO:0000313" key="2">
    <source>
        <dbReference type="EMBL" id="KAE8318503.1"/>
    </source>
</evidence>
<reference evidence="3" key="1">
    <citation type="submission" date="2019-04" db="EMBL/GenBank/DDBJ databases">
        <title>Friends and foes A comparative genomics studyof 23 Aspergillus species from section Flavi.</title>
        <authorList>
            <consortium name="DOE Joint Genome Institute"/>
            <person name="Kjaerbolling I."/>
            <person name="Vesth T."/>
            <person name="Frisvad J.C."/>
            <person name="Nybo J.L."/>
            <person name="Theobald S."/>
            <person name="Kildgaard S."/>
            <person name="Isbrandt T."/>
            <person name="Kuo A."/>
            <person name="Sato A."/>
            <person name="Lyhne E.K."/>
            <person name="Kogle M.E."/>
            <person name="Wiebenga A."/>
            <person name="Kun R.S."/>
            <person name="Lubbers R.J."/>
            <person name="Makela M.R."/>
            <person name="Barry K."/>
            <person name="Chovatia M."/>
            <person name="Clum A."/>
            <person name="Daum C."/>
            <person name="Haridas S."/>
            <person name="He G."/>
            <person name="LaButti K."/>
            <person name="Lipzen A."/>
            <person name="Mondo S."/>
            <person name="Riley R."/>
            <person name="Salamov A."/>
            <person name="Simmons B.A."/>
            <person name="Magnuson J.K."/>
            <person name="Henrissat B."/>
            <person name="Mortensen U.H."/>
            <person name="Larsen T.O."/>
            <person name="Devries R.P."/>
            <person name="Grigoriev I.V."/>
            <person name="Machida M."/>
            <person name="Baker S.E."/>
            <person name="Andersen M.R."/>
        </authorList>
    </citation>
    <scope>NUCLEOTIDE SEQUENCE [LARGE SCALE GENOMIC DNA]</scope>
    <source>
        <strain evidence="3">CBS 130015</strain>
    </source>
</reference>
<keyword evidence="1" id="KW-1133">Transmembrane helix</keyword>
<evidence type="ECO:0000313" key="3">
    <source>
        <dbReference type="Proteomes" id="UP000325433"/>
    </source>
</evidence>
<accession>A0A5N6WCI8</accession>
<feature type="transmembrane region" description="Helical" evidence="1">
    <location>
        <begin position="56"/>
        <end position="80"/>
    </location>
</feature>
<feature type="transmembrane region" description="Helical" evidence="1">
    <location>
        <begin position="24"/>
        <end position="44"/>
    </location>
</feature>
<name>A0A5N6WCI8_9EURO</name>
<gene>
    <name evidence="2" type="ORF">BDV41DRAFT_522950</name>
</gene>
<protein>
    <submittedName>
        <fullName evidence="2">Uncharacterized protein</fullName>
    </submittedName>
</protein>
<keyword evidence="1" id="KW-0472">Membrane</keyword>
<keyword evidence="1" id="KW-0812">Transmembrane</keyword>
<evidence type="ECO:0000256" key="1">
    <source>
        <dbReference type="SAM" id="Phobius"/>
    </source>
</evidence>
<dbReference type="Proteomes" id="UP000325433">
    <property type="component" value="Unassembled WGS sequence"/>
</dbReference>
<keyword evidence="3" id="KW-1185">Reference proteome</keyword>
<dbReference type="AlphaFoldDB" id="A0A5N6WCI8"/>
<dbReference type="EMBL" id="ML738297">
    <property type="protein sequence ID" value="KAE8318503.1"/>
    <property type="molecule type" value="Genomic_DNA"/>
</dbReference>
<sequence>MQVTLILLRLTVLESISSKNNRRIVSLSFSSHSLASSLLPFLLLTHSVFSSPSCSFSLIGFLPSSPVPSSLLLFPLFVLLQPT</sequence>
<proteinExistence type="predicted"/>